<keyword evidence="1" id="KW-0472">Membrane</keyword>
<dbReference type="AlphaFoldDB" id="A0A9D3RSV8"/>
<reference evidence="3" key="1">
    <citation type="submission" date="2021-01" db="EMBL/GenBank/DDBJ databases">
        <title>A chromosome-scale assembly of European eel, Anguilla anguilla.</title>
        <authorList>
            <person name="Henkel C."/>
            <person name="Jong-Raadsen S.A."/>
            <person name="Dufour S."/>
            <person name="Weltzien F.-A."/>
            <person name="Palstra A.P."/>
            <person name="Pelster B."/>
            <person name="Spaink H.P."/>
            <person name="Van Den Thillart G.E."/>
            <person name="Jansen H."/>
            <person name="Zahm M."/>
            <person name="Klopp C."/>
            <person name="Cedric C."/>
            <person name="Louis A."/>
            <person name="Berthelot C."/>
            <person name="Parey E."/>
            <person name="Roest Crollius H."/>
            <person name="Montfort J."/>
            <person name="Robinson-Rechavi M."/>
            <person name="Bucao C."/>
            <person name="Bouchez O."/>
            <person name="Gislard M."/>
            <person name="Lluch J."/>
            <person name="Milhes M."/>
            <person name="Lampietro C."/>
            <person name="Lopez Roques C."/>
            <person name="Donnadieu C."/>
            <person name="Braasch I."/>
            <person name="Desvignes T."/>
            <person name="Postlethwait J."/>
            <person name="Bobe J."/>
            <person name="Guiguen Y."/>
            <person name="Dirks R."/>
        </authorList>
    </citation>
    <scope>NUCLEOTIDE SEQUENCE</scope>
    <source>
        <strain evidence="3">Tag_6206</strain>
        <tissue evidence="3">Liver</tissue>
    </source>
</reference>
<keyword evidence="1" id="KW-0812">Transmembrane</keyword>
<organism evidence="3 4">
    <name type="scientific">Anguilla anguilla</name>
    <name type="common">European freshwater eel</name>
    <name type="synonym">Muraena anguilla</name>
    <dbReference type="NCBI Taxonomy" id="7936"/>
    <lineage>
        <taxon>Eukaryota</taxon>
        <taxon>Metazoa</taxon>
        <taxon>Chordata</taxon>
        <taxon>Craniata</taxon>
        <taxon>Vertebrata</taxon>
        <taxon>Euteleostomi</taxon>
        <taxon>Actinopterygii</taxon>
        <taxon>Neopterygii</taxon>
        <taxon>Teleostei</taxon>
        <taxon>Anguilliformes</taxon>
        <taxon>Anguillidae</taxon>
        <taxon>Anguilla</taxon>
    </lineage>
</organism>
<name>A0A9D3RSV8_ANGAN</name>
<protein>
    <recommendedName>
        <fullName evidence="2">Ig-like domain-containing protein</fullName>
    </recommendedName>
</protein>
<dbReference type="SUPFAM" id="SSF48726">
    <property type="entry name" value="Immunoglobulin"/>
    <property type="match status" value="1"/>
</dbReference>
<dbReference type="Proteomes" id="UP001044222">
    <property type="component" value="Chromosome 9"/>
</dbReference>
<dbReference type="InterPro" id="IPR036179">
    <property type="entry name" value="Ig-like_dom_sf"/>
</dbReference>
<dbReference type="PROSITE" id="PS50835">
    <property type="entry name" value="IG_LIKE"/>
    <property type="match status" value="1"/>
</dbReference>
<sequence>MVTRGGTGERQATSDRSFSMRVGDLQRQETSGRCKANEVRHLVGSWTLNFYSQNQPVKMRITLLFLYLFCENTNGDILFTVACGDDTILRCPAEAELQRVQYRAVSWYQVSEGHSTGIIRWDRQTNSVRKFVNLSRDMECPSGDGLTLRIRNLTTKDNGVYRCALWAPVGEFNREWDIQLSVTGCSEAEESYDVKGILLYGAGAFLFLLTLALLLICHLEKQFSASGKGIKPTLGAYVDIVSLLKKSHGLMMQRV</sequence>
<accession>A0A9D3RSV8</accession>
<proteinExistence type="predicted"/>
<dbReference type="InterPro" id="IPR007110">
    <property type="entry name" value="Ig-like_dom"/>
</dbReference>
<evidence type="ECO:0000259" key="2">
    <source>
        <dbReference type="PROSITE" id="PS50835"/>
    </source>
</evidence>
<evidence type="ECO:0000313" key="3">
    <source>
        <dbReference type="EMBL" id="KAG5841783.1"/>
    </source>
</evidence>
<feature type="domain" description="Ig-like" evidence="2">
    <location>
        <begin position="84"/>
        <end position="163"/>
    </location>
</feature>
<dbReference type="InterPro" id="IPR013106">
    <property type="entry name" value="Ig_V-set"/>
</dbReference>
<comment type="caution">
    <text evidence="3">The sequence shown here is derived from an EMBL/GenBank/DDBJ whole genome shotgun (WGS) entry which is preliminary data.</text>
</comment>
<dbReference type="Gene3D" id="2.60.40.10">
    <property type="entry name" value="Immunoglobulins"/>
    <property type="match status" value="1"/>
</dbReference>
<evidence type="ECO:0000313" key="4">
    <source>
        <dbReference type="Proteomes" id="UP001044222"/>
    </source>
</evidence>
<dbReference type="SMART" id="SM00409">
    <property type="entry name" value="IG"/>
    <property type="match status" value="1"/>
</dbReference>
<dbReference type="EMBL" id="JAFIRN010000009">
    <property type="protein sequence ID" value="KAG5841783.1"/>
    <property type="molecule type" value="Genomic_DNA"/>
</dbReference>
<keyword evidence="4" id="KW-1185">Reference proteome</keyword>
<evidence type="ECO:0000256" key="1">
    <source>
        <dbReference type="SAM" id="Phobius"/>
    </source>
</evidence>
<dbReference type="Pfam" id="PF07686">
    <property type="entry name" value="V-set"/>
    <property type="match status" value="1"/>
</dbReference>
<dbReference type="InterPro" id="IPR003599">
    <property type="entry name" value="Ig_sub"/>
</dbReference>
<keyword evidence="1" id="KW-1133">Transmembrane helix</keyword>
<dbReference type="PANTHER" id="PTHR15193:SF1">
    <property type="entry name" value="CD83 ANTIGEN"/>
    <property type="match status" value="1"/>
</dbReference>
<feature type="transmembrane region" description="Helical" evidence="1">
    <location>
        <begin position="197"/>
        <end position="219"/>
    </location>
</feature>
<dbReference type="PANTHER" id="PTHR15193">
    <property type="entry name" value="CD83 ANTIGEN"/>
    <property type="match status" value="1"/>
</dbReference>
<gene>
    <name evidence="3" type="ORF">ANANG_G00170600</name>
</gene>
<dbReference type="InterPro" id="IPR013783">
    <property type="entry name" value="Ig-like_fold"/>
</dbReference>